<accession>A0A6C0E4V4</accession>
<evidence type="ECO:0000313" key="1">
    <source>
        <dbReference type="EMBL" id="QHT24176.1"/>
    </source>
</evidence>
<sequence>MSAEQPTLRNLPKHNRYRNAYQRFGFFWGLGVEHETYIATSRTRDIRTFEGIMRPERYSVDYYSAYKQTELKDALAAMLVAHGGMLTVPILMNGHSLTSCDLKGEHSTTYERVPKPNPRFTKTLFEWACEYSQWLRDEVNRVFMWDGDTVEFMTQRFYRATVRDVMEELISGETRFVSELARLPKEGIIAEYGPLTLVSRNEPFATYLTNLRNVSMFNNGTIHVNVTLPTRLGWDRRPLWPADFLEKHRRLARLIQWFEPLWVAAYGSADPFSTLSPKFAAGSQRLAVSRYIGVGTFDTDTMPVGKILQVRKEDLGALPWYDTMLAHTAYRPLDVIGLDINYNKHWAHGLELRFFDQIPMENLEAVLKQVVALMDVAMGGSVDNPCRSMEWQRMAVSALFQGGDWILEPVEINLLCSVVGVAGDVKEPARAASVLRLIMNKIPAGFCWRRMVEGRRSCC</sequence>
<dbReference type="AlphaFoldDB" id="A0A6C0E4V4"/>
<name>A0A6C0E4V4_9ZZZZ</name>
<dbReference type="EMBL" id="MN739743">
    <property type="protein sequence ID" value="QHT24176.1"/>
    <property type="molecule type" value="Genomic_DNA"/>
</dbReference>
<organism evidence="1">
    <name type="scientific">viral metagenome</name>
    <dbReference type="NCBI Taxonomy" id="1070528"/>
    <lineage>
        <taxon>unclassified sequences</taxon>
        <taxon>metagenomes</taxon>
        <taxon>organismal metagenomes</taxon>
    </lineage>
</organism>
<protein>
    <submittedName>
        <fullName evidence="1">Uncharacterized protein</fullName>
    </submittedName>
</protein>
<reference evidence="1" key="1">
    <citation type="journal article" date="2020" name="Nature">
        <title>Giant virus diversity and host interactions through global metagenomics.</title>
        <authorList>
            <person name="Schulz F."/>
            <person name="Roux S."/>
            <person name="Paez-Espino D."/>
            <person name="Jungbluth S."/>
            <person name="Walsh D.A."/>
            <person name="Denef V.J."/>
            <person name="McMahon K.D."/>
            <person name="Konstantinidis K.T."/>
            <person name="Eloe-Fadrosh E.A."/>
            <person name="Kyrpides N.C."/>
            <person name="Woyke T."/>
        </authorList>
    </citation>
    <scope>NUCLEOTIDE SEQUENCE</scope>
    <source>
        <strain evidence="1">GVMAG-M-3300023179-138</strain>
    </source>
</reference>
<proteinExistence type="predicted"/>